<reference evidence="1" key="1">
    <citation type="journal article" date="2015" name="Nature">
        <title>Complex archaea that bridge the gap between prokaryotes and eukaryotes.</title>
        <authorList>
            <person name="Spang A."/>
            <person name="Saw J.H."/>
            <person name="Jorgensen S.L."/>
            <person name="Zaremba-Niedzwiedzka K."/>
            <person name="Martijn J."/>
            <person name="Lind A.E."/>
            <person name="van Eijk R."/>
            <person name="Schleper C."/>
            <person name="Guy L."/>
            <person name="Ettema T.J."/>
        </authorList>
    </citation>
    <scope>NUCLEOTIDE SEQUENCE</scope>
</reference>
<proteinExistence type="predicted"/>
<comment type="caution">
    <text evidence="1">The sequence shown here is derived from an EMBL/GenBank/DDBJ whole genome shotgun (WGS) entry which is preliminary data.</text>
</comment>
<accession>A0A0F9TLP3</accession>
<gene>
    <name evidence="1" type="ORF">LCGC14_0376880</name>
</gene>
<dbReference type="EMBL" id="LAZR01000303">
    <property type="protein sequence ID" value="KKN75812.1"/>
    <property type="molecule type" value="Genomic_DNA"/>
</dbReference>
<dbReference type="AlphaFoldDB" id="A0A0F9TLP3"/>
<organism evidence="1">
    <name type="scientific">marine sediment metagenome</name>
    <dbReference type="NCBI Taxonomy" id="412755"/>
    <lineage>
        <taxon>unclassified sequences</taxon>
        <taxon>metagenomes</taxon>
        <taxon>ecological metagenomes</taxon>
    </lineage>
</organism>
<evidence type="ECO:0000313" key="1">
    <source>
        <dbReference type="EMBL" id="KKN75812.1"/>
    </source>
</evidence>
<sequence length="84" mass="9740">MDKEDEKTQLIRDYQWFKTPSGENVLKHMKKLAQYNTTTSPPVGTDGHTDVFRVMHKDGQRCVITNIEMMMNKDPNEKKGIKNA</sequence>
<protein>
    <submittedName>
        <fullName evidence="1">Uncharacterized protein</fullName>
    </submittedName>
</protein>
<name>A0A0F9TLP3_9ZZZZ</name>